<feature type="binding site" evidence="3">
    <location>
        <position position="286"/>
    </location>
    <ligand>
        <name>Zn(2+)</name>
        <dbReference type="ChEBI" id="CHEBI:29105"/>
    </ligand>
</feature>
<dbReference type="PANTHER" id="PTHR32120">
    <property type="entry name" value="SMALL RIBOSOMAL SUBUNIT BIOGENESIS GTPASE RSGA"/>
    <property type="match status" value="1"/>
</dbReference>
<dbReference type="PANTHER" id="PTHR32120:SF11">
    <property type="entry name" value="SMALL RIBOSOMAL SUBUNIT BIOGENESIS GTPASE RSGA 1, MITOCHONDRIAL-RELATED"/>
    <property type="match status" value="1"/>
</dbReference>
<dbReference type="STRING" id="1212491.LFA_0316"/>
<dbReference type="InterPro" id="IPR030378">
    <property type="entry name" value="G_CP_dom"/>
</dbReference>
<feature type="binding site" evidence="3">
    <location>
        <position position="288"/>
    </location>
    <ligand>
        <name>Zn(2+)</name>
        <dbReference type="ChEBI" id="CHEBI:29105"/>
    </ligand>
</feature>
<keyword evidence="3" id="KW-0479">Metal-binding</keyword>
<keyword evidence="7" id="KW-1185">Reference proteome</keyword>
<dbReference type="HOGENOM" id="CLU_033617_2_0_6"/>
<dbReference type="EMBL" id="LN614827">
    <property type="protein sequence ID" value="CEG55788.1"/>
    <property type="molecule type" value="Genomic_DNA"/>
</dbReference>
<dbReference type="OrthoDB" id="9809485at2"/>
<dbReference type="NCBIfam" id="TIGR00157">
    <property type="entry name" value="ribosome small subunit-dependent GTPase A"/>
    <property type="match status" value="1"/>
</dbReference>
<evidence type="ECO:0000256" key="2">
    <source>
        <dbReference type="ARBA" id="ARBA00023134"/>
    </source>
</evidence>
<dbReference type="InterPro" id="IPR010914">
    <property type="entry name" value="RsgA_GTPase_dom"/>
</dbReference>
<dbReference type="GO" id="GO:0005737">
    <property type="term" value="C:cytoplasm"/>
    <property type="evidence" value="ECO:0007669"/>
    <property type="project" value="UniProtKB-SubCell"/>
</dbReference>
<comment type="function">
    <text evidence="3">One of several proteins that assist in the late maturation steps of the functional core of the 30S ribosomal subunit. Helps release RbfA from mature subunits. May play a role in the assembly of ribosomal proteins into the subunit. Circularly permuted GTPase that catalyzes slow GTP hydrolysis, GTPase activity is stimulated by the 30S ribosomal subunit.</text>
</comment>
<dbReference type="SUPFAM" id="SSF52540">
    <property type="entry name" value="P-loop containing nucleoside triphosphate hydrolases"/>
    <property type="match status" value="1"/>
</dbReference>
<dbReference type="InterPro" id="IPR027417">
    <property type="entry name" value="P-loop_NTPase"/>
</dbReference>
<keyword evidence="1 3" id="KW-0547">Nucleotide-binding</keyword>
<evidence type="ECO:0000259" key="4">
    <source>
        <dbReference type="PROSITE" id="PS50936"/>
    </source>
</evidence>
<evidence type="ECO:0000313" key="7">
    <source>
        <dbReference type="Proteomes" id="UP000032430"/>
    </source>
</evidence>
<comment type="similarity">
    <text evidence="3">Belongs to the TRAFAC class YlqF/YawG GTPase family. RsgA subfamily.</text>
</comment>
<dbReference type="KEGG" id="lfa:LFA_0316"/>
<feature type="binding site" evidence="3">
    <location>
        <position position="294"/>
    </location>
    <ligand>
        <name>Zn(2+)</name>
        <dbReference type="ChEBI" id="CHEBI:29105"/>
    </ligand>
</feature>
<gene>
    <name evidence="3 6" type="primary">rsgA</name>
    <name evidence="6" type="ORF">LFA_0316</name>
</gene>
<dbReference type="RefSeq" id="WP_045094602.1">
    <property type="nucleotide sequence ID" value="NZ_LN614827.1"/>
</dbReference>
<dbReference type="EC" id="3.6.1.-" evidence="3"/>
<feature type="binding site" evidence="3">
    <location>
        <begin position="147"/>
        <end position="150"/>
    </location>
    <ligand>
        <name>GTP</name>
        <dbReference type="ChEBI" id="CHEBI:37565"/>
    </ligand>
</feature>
<evidence type="ECO:0000256" key="3">
    <source>
        <dbReference type="HAMAP-Rule" id="MF_01820"/>
    </source>
</evidence>
<protein>
    <recommendedName>
        <fullName evidence="3">Small ribosomal subunit biogenesis GTPase RsgA</fullName>
        <ecNumber evidence="3">3.6.1.-</ecNumber>
    </recommendedName>
</protein>
<evidence type="ECO:0000259" key="5">
    <source>
        <dbReference type="PROSITE" id="PS51721"/>
    </source>
</evidence>
<keyword evidence="3" id="KW-0690">Ribosome biogenesis</keyword>
<keyword evidence="2 3" id="KW-0342">GTP-binding</keyword>
<dbReference type="GO" id="GO:0003924">
    <property type="term" value="F:GTPase activity"/>
    <property type="evidence" value="ECO:0007669"/>
    <property type="project" value="UniProtKB-UniRule"/>
</dbReference>
<keyword evidence="3 6" id="KW-0378">Hydrolase</keyword>
<dbReference type="GO" id="GO:0046872">
    <property type="term" value="F:metal ion binding"/>
    <property type="evidence" value="ECO:0007669"/>
    <property type="project" value="UniProtKB-KW"/>
</dbReference>
<dbReference type="HAMAP" id="MF_01820">
    <property type="entry name" value="GTPase_RsgA"/>
    <property type="match status" value="1"/>
</dbReference>
<accession>A0A098FZY4</accession>
<dbReference type="GO" id="GO:0005525">
    <property type="term" value="F:GTP binding"/>
    <property type="evidence" value="ECO:0007669"/>
    <property type="project" value="UniProtKB-UniRule"/>
</dbReference>
<dbReference type="Gene3D" id="3.40.50.300">
    <property type="entry name" value="P-loop containing nucleotide triphosphate hydrolases"/>
    <property type="match status" value="1"/>
</dbReference>
<feature type="domain" description="EngC GTPase" evidence="4">
    <location>
        <begin position="108"/>
        <end position="255"/>
    </location>
</feature>
<dbReference type="Gene3D" id="2.40.50.140">
    <property type="entry name" value="Nucleic acid-binding proteins"/>
    <property type="match status" value="1"/>
</dbReference>
<dbReference type="InterPro" id="IPR004881">
    <property type="entry name" value="Ribosome_biogen_GTPase_RsgA"/>
</dbReference>
<keyword evidence="3" id="KW-0694">RNA-binding</keyword>
<comment type="subcellular location">
    <subcellularLocation>
        <location evidence="3">Cytoplasm</location>
    </subcellularLocation>
</comment>
<feature type="binding site" evidence="3">
    <location>
        <position position="281"/>
    </location>
    <ligand>
        <name>Zn(2+)</name>
        <dbReference type="ChEBI" id="CHEBI:29105"/>
    </ligand>
</feature>
<dbReference type="AlphaFoldDB" id="A0A098FZY4"/>
<keyword evidence="3" id="KW-0862">Zinc</keyword>
<feature type="binding site" evidence="3">
    <location>
        <begin position="198"/>
        <end position="206"/>
    </location>
    <ligand>
        <name>GTP</name>
        <dbReference type="ChEBI" id="CHEBI:37565"/>
    </ligand>
</feature>
<proteinExistence type="inferred from homology"/>
<dbReference type="Pfam" id="PF03193">
    <property type="entry name" value="RsgA_GTPase"/>
    <property type="match status" value="1"/>
</dbReference>
<feature type="domain" description="CP-type G" evidence="5">
    <location>
        <begin position="99"/>
        <end position="257"/>
    </location>
</feature>
<keyword evidence="3" id="KW-0699">rRNA-binding</keyword>
<dbReference type="SUPFAM" id="SSF50249">
    <property type="entry name" value="Nucleic acid-binding proteins"/>
    <property type="match status" value="1"/>
</dbReference>
<dbReference type="CDD" id="cd01854">
    <property type="entry name" value="YjeQ_EngC"/>
    <property type="match status" value="1"/>
</dbReference>
<comment type="subunit">
    <text evidence="3">Monomer. Associates with 30S ribosomal subunit, binds 16S rRNA.</text>
</comment>
<dbReference type="InterPro" id="IPR012340">
    <property type="entry name" value="NA-bd_OB-fold"/>
</dbReference>
<dbReference type="PROSITE" id="PS50936">
    <property type="entry name" value="ENGC_GTPASE"/>
    <property type="match status" value="1"/>
</dbReference>
<dbReference type="GO" id="GO:0019843">
    <property type="term" value="F:rRNA binding"/>
    <property type="evidence" value="ECO:0007669"/>
    <property type="project" value="UniProtKB-KW"/>
</dbReference>
<dbReference type="Gene3D" id="1.10.40.50">
    <property type="entry name" value="Probable gtpase engc, domain 3"/>
    <property type="match status" value="1"/>
</dbReference>
<comment type="cofactor">
    <cofactor evidence="3">
        <name>Zn(2+)</name>
        <dbReference type="ChEBI" id="CHEBI:29105"/>
    </cofactor>
    <text evidence="3">Binds 1 zinc ion per subunit.</text>
</comment>
<evidence type="ECO:0000256" key="1">
    <source>
        <dbReference type="ARBA" id="ARBA00022741"/>
    </source>
</evidence>
<name>A0A098FZY4_9GAMM</name>
<dbReference type="PROSITE" id="PS51721">
    <property type="entry name" value="G_CP"/>
    <property type="match status" value="1"/>
</dbReference>
<organism evidence="6 7">
    <name type="scientific">Legionella fallonii LLAP-10</name>
    <dbReference type="NCBI Taxonomy" id="1212491"/>
    <lineage>
        <taxon>Bacteria</taxon>
        <taxon>Pseudomonadati</taxon>
        <taxon>Pseudomonadota</taxon>
        <taxon>Gammaproteobacteria</taxon>
        <taxon>Legionellales</taxon>
        <taxon>Legionellaceae</taxon>
        <taxon>Legionella</taxon>
    </lineage>
</organism>
<reference evidence="7" key="1">
    <citation type="submission" date="2014-09" db="EMBL/GenBank/DDBJ databases">
        <authorList>
            <person name="Gomez-Valero L."/>
        </authorList>
    </citation>
    <scope>NUCLEOTIDE SEQUENCE [LARGE SCALE GENOMIC DNA]</scope>
    <source>
        <strain evidence="7">ATCC700992</strain>
    </source>
</reference>
<dbReference type="Proteomes" id="UP000032430">
    <property type="component" value="Chromosome I"/>
</dbReference>
<evidence type="ECO:0000313" key="6">
    <source>
        <dbReference type="EMBL" id="CEG55788.1"/>
    </source>
</evidence>
<keyword evidence="3" id="KW-0963">Cytoplasm</keyword>
<sequence>MSKRRINKQQLARIEKNQQNYQETKGNNTNSLIDGLVITRFGKHVEIEDGEGNRIICSIRPNLDTVVAGDKIIWQPEGKNQGVVVSLYPRNSILARPTSKGLKKPVAANISQMIIVTAPKPDISWPLLDSYLIMAEFLHLHAIILLNKVDMPCEELKTQLLADYQPLNYPIIMTSKKEPQSFEPLKEALNHQISVFTGQSGVGKSSIIAEILPHEQDIAINEISSGAELGRHTTSNSRYYHLPSGGALIDSPGVREFSLWDVDSSAIAQGYMEFRPFLSSCKFRNCTHIETPSCAIIAAVEQKLISQRRYENFIKLCTQFCKTQY</sequence>
<dbReference type="GO" id="GO:0042274">
    <property type="term" value="P:ribosomal small subunit biogenesis"/>
    <property type="evidence" value="ECO:0007669"/>
    <property type="project" value="UniProtKB-UniRule"/>
</dbReference>